<sequence length="221" mass="24422">MPDQNSLIIENPASVQDALNALGMTRDAVIHIARAAVAARSEYLEGIDTVNYPGTRAYQDGIRHMRLRLKALPQGWVARKFHNIELVYSADLGIMVGFQNVDRACGRVNPKAISERGEGTRHLVSLPYQHSLFSSHNAGPGPHVMGAFPVIWLVCVAASVDRIQVEVSRPKPFTSDQFEGFFERIFVADEPVDNKPLGELIAEDNSDEPEIFISKKQNGNS</sequence>
<evidence type="ECO:0000313" key="3">
    <source>
        <dbReference type="Proteomes" id="UP000006426"/>
    </source>
</evidence>
<dbReference type="AlphaFoldDB" id="A0AAD0LYG6"/>
<proteinExistence type="predicted"/>
<evidence type="ECO:0000313" key="2">
    <source>
        <dbReference type="EMBL" id="AXH56284.1"/>
    </source>
</evidence>
<dbReference type="Proteomes" id="UP000006426">
    <property type="component" value="Chromosome"/>
</dbReference>
<organism evidence="2 3">
    <name type="scientific">Pseudomonas amygdali pv. lachrymans str. M301315</name>
    <dbReference type="NCBI Taxonomy" id="629260"/>
    <lineage>
        <taxon>Bacteria</taxon>
        <taxon>Pseudomonadati</taxon>
        <taxon>Pseudomonadota</taxon>
        <taxon>Gammaproteobacteria</taxon>
        <taxon>Pseudomonadales</taxon>
        <taxon>Pseudomonadaceae</taxon>
        <taxon>Pseudomonas</taxon>
        <taxon>Pseudomonas amygdali</taxon>
    </lineage>
</organism>
<reference evidence="2" key="2">
    <citation type="submission" date="2018-07" db="EMBL/GenBank/DDBJ databases">
        <title>Complete genome sequence of P. amygdali pv. lachrymans 107.</title>
        <authorList>
            <person name="Baltrus D.A."/>
            <person name="Smith B.A."/>
        </authorList>
    </citation>
    <scope>NUCLEOTIDE SEQUENCE</scope>
    <source>
        <strain evidence="2">M301315</strain>
    </source>
</reference>
<dbReference type="EMBL" id="CP031225">
    <property type="protein sequence ID" value="AXH56284.1"/>
    <property type="molecule type" value="Genomic_DNA"/>
</dbReference>
<evidence type="ECO:0000313" key="1">
    <source>
        <dbReference type="EMBL" id="AXH55464.1"/>
    </source>
</evidence>
<name>A0AAD0LYG6_PSEAV</name>
<gene>
    <name evidence="1" type="ORF">PLA107_009170</name>
    <name evidence="2" type="ORF">PLA107_013920</name>
</gene>
<accession>A0AAD0LYG6</accession>
<reference evidence="2 3" key="1">
    <citation type="journal article" date="2011" name="PLoS Pathog.">
        <title>Dynamic evolution of pathogenicity revealed by sequencing and comparative genomics of 19 Pseudomonas syringae isolates.</title>
        <authorList>
            <person name="Baltrus D.A."/>
            <person name="Nishimura M.T."/>
            <person name="Romanchuk A."/>
            <person name="Chang J.H."/>
            <person name="Mukhtar M.S."/>
            <person name="Cherkis K."/>
            <person name="Roach J."/>
            <person name="Grant S.R."/>
            <person name="Jones C.D."/>
            <person name="Dangl J.L."/>
        </authorList>
    </citation>
    <scope>NUCLEOTIDE SEQUENCE [LARGE SCALE GENOMIC DNA]</scope>
    <source>
        <strain evidence="2 3">M301315</strain>
    </source>
</reference>
<dbReference type="RefSeq" id="WP_005747090.1">
    <property type="nucleotide sequence ID" value="NZ_CP031225.1"/>
</dbReference>
<protein>
    <submittedName>
        <fullName evidence="2">Uncharacterized protein</fullName>
    </submittedName>
</protein>
<dbReference type="EMBL" id="CP031225">
    <property type="protein sequence ID" value="AXH55464.1"/>
    <property type="molecule type" value="Genomic_DNA"/>
</dbReference>